<evidence type="ECO:0000313" key="3">
    <source>
        <dbReference type="Proteomes" id="UP001497480"/>
    </source>
</evidence>
<sequence>MPEIAHQREDVEVVKLATKKGNTIVAMYAYSGYGQSSGKGTDDEIVNISHGKTLWELCNEKYEPLWLNGGNHCNLELFPQYLNHLRKFISATTKKQPQPHMQNIAELKTNSSNISSNSIDQKEKSRSSIDPVQGIEKSQGLALAREKDQEGAWTALGNQETPQTKWTKQESALKG</sequence>
<proteinExistence type="predicted"/>
<gene>
    <name evidence="2" type="ORF">LLUT_LOCUS16336</name>
</gene>
<accession>A0AAV1X0R8</accession>
<dbReference type="PANTHER" id="PTHR12277">
    <property type="entry name" value="ALPHA/BETA HYDROLASE DOMAIN-CONTAINING PROTEIN"/>
    <property type="match status" value="1"/>
</dbReference>
<keyword evidence="3" id="KW-1185">Reference proteome</keyword>
<feature type="compositionally biased region" description="Low complexity" evidence="1">
    <location>
        <begin position="110"/>
        <end position="119"/>
    </location>
</feature>
<dbReference type="EMBL" id="CAXHTB010000011">
    <property type="protein sequence ID" value="CAL0315276.1"/>
    <property type="molecule type" value="Genomic_DNA"/>
</dbReference>
<organism evidence="2 3">
    <name type="scientific">Lupinus luteus</name>
    <name type="common">European yellow lupine</name>
    <dbReference type="NCBI Taxonomy" id="3873"/>
    <lineage>
        <taxon>Eukaryota</taxon>
        <taxon>Viridiplantae</taxon>
        <taxon>Streptophyta</taxon>
        <taxon>Embryophyta</taxon>
        <taxon>Tracheophyta</taxon>
        <taxon>Spermatophyta</taxon>
        <taxon>Magnoliopsida</taxon>
        <taxon>eudicotyledons</taxon>
        <taxon>Gunneridae</taxon>
        <taxon>Pentapetalae</taxon>
        <taxon>rosids</taxon>
        <taxon>fabids</taxon>
        <taxon>Fabales</taxon>
        <taxon>Fabaceae</taxon>
        <taxon>Papilionoideae</taxon>
        <taxon>50 kb inversion clade</taxon>
        <taxon>genistoids sensu lato</taxon>
        <taxon>core genistoids</taxon>
        <taxon>Genisteae</taxon>
        <taxon>Lupinus</taxon>
    </lineage>
</organism>
<dbReference type="AlphaFoldDB" id="A0AAV1X0R8"/>
<dbReference type="InterPro" id="IPR029058">
    <property type="entry name" value="AB_hydrolase_fold"/>
</dbReference>
<comment type="caution">
    <text evidence="2">The sequence shown here is derived from an EMBL/GenBank/DDBJ whole genome shotgun (WGS) entry which is preliminary data.</text>
</comment>
<feature type="region of interest" description="Disordered" evidence="1">
    <location>
        <begin position="93"/>
        <end position="175"/>
    </location>
</feature>
<evidence type="ECO:0000313" key="2">
    <source>
        <dbReference type="EMBL" id="CAL0315276.1"/>
    </source>
</evidence>
<dbReference type="PANTHER" id="PTHR12277:SF134">
    <property type="entry name" value="ALPHA_BETA-HYDROLASES SUPERFAMILY PROTEIN"/>
    <property type="match status" value="1"/>
</dbReference>
<dbReference type="Proteomes" id="UP001497480">
    <property type="component" value="Unassembled WGS sequence"/>
</dbReference>
<evidence type="ECO:0000256" key="1">
    <source>
        <dbReference type="SAM" id="MobiDB-lite"/>
    </source>
</evidence>
<reference evidence="2 3" key="1">
    <citation type="submission" date="2024-03" db="EMBL/GenBank/DDBJ databases">
        <authorList>
            <person name="Martinez-Hernandez J."/>
        </authorList>
    </citation>
    <scope>NUCLEOTIDE SEQUENCE [LARGE SCALE GENOMIC DNA]</scope>
</reference>
<protein>
    <submittedName>
        <fullName evidence="2">Uncharacterized protein</fullName>
    </submittedName>
</protein>
<feature type="compositionally biased region" description="Polar residues" evidence="1">
    <location>
        <begin position="156"/>
        <end position="166"/>
    </location>
</feature>
<name>A0AAV1X0R8_LUPLU</name>
<dbReference type="SUPFAM" id="SSF53474">
    <property type="entry name" value="alpha/beta-Hydrolases"/>
    <property type="match status" value="1"/>
</dbReference>